<gene>
    <name evidence="2" type="ORF">FRACA_2200018</name>
</gene>
<keyword evidence="1" id="KW-1133">Transmembrane helix</keyword>
<dbReference type="EMBL" id="FZMO01000136">
    <property type="protein sequence ID" value="SNQ48124.1"/>
    <property type="molecule type" value="Genomic_DNA"/>
</dbReference>
<organism evidence="2 3">
    <name type="scientific">Frankia canadensis</name>
    <dbReference type="NCBI Taxonomy" id="1836972"/>
    <lineage>
        <taxon>Bacteria</taxon>
        <taxon>Bacillati</taxon>
        <taxon>Actinomycetota</taxon>
        <taxon>Actinomycetes</taxon>
        <taxon>Frankiales</taxon>
        <taxon>Frankiaceae</taxon>
        <taxon>Frankia</taxon>
    </lineage>
</organism>
<keyword evidence="1" id="KW-0812">Transmembrane</keyword>
<evidence type="ECO:0000256" key="1">
    <source>
        <dbReference type="SAM" id="Phobius"/>
    </source>
</evidence>
<accession>A0A2I2KR34</accession>
<sequence>MGRVPSLAAPCVNPRRTTALFWALYVGWFLVLLAGSMVGMTLIGPHLPAPFRF</sequence>
<feature type="transmembrane region" description="Helical" evidence="1">
    <location>
        <begin position="20"/>
        <end position="43"/>
    </location>
</feature>
<evidence type="ECO:0000313" key="2">
    <source>
        <dbReference type="EMBL" id="SNQ48124.1"/>
    </source>
</evidence>
<protein>
    <submittedName>
        <fullName evidence="2">Uncharacterized protein</fullName>
    </submittedName>
</protein>
<name>A0A2I2KR34_9ACTN</name>
<evidence type="ECO:0000313" key="3">
    <source>
        <dbReference type="Proteomes" id="UP000234331"/>
    </source>
</evidence>
<dbReference type="Proteomes" id="UP000234331">
    <property type="component" value="Unassembled WGS sequence"/>
</dbReference>
<reference evidence="2 3" key="1">
    <citation type="submission" date="2017-06" db="EMBL/GenBank/DDBJ databases">
        <authorList>
            <person name="Kim H.J."/>
            <person name="Triplett B.A."/>
        </authorList>
    </citation>
    <scope>NUCLEOTIDE SEQUENCE [LARGE SCALE GENOMIC DNA]</scope>
    <source>
        <strain evidence="2">FRACA_ARgP5</strain>
    </source>
</reference>
<keyword evidence="1" id="KW-0472">Membrane</keyword>
<dbReference type="AlphaFoldDB" id="A0A2I2KR34"/>
<keyword evidence="3" id="KW-1185">Reference proteome</keyword>
<proteinExistence type="predicted"/>